<geneLocation type="mitochondrion" evidence="1"/>
<keyword evidence="1" id="KW-0496">Mitochondrion</keyword>
<reference evidence="1" key="1">
    <citation type="submission" date="2014-10" db="EMBL/GenBank/DDBJ databases">
        <title>Mitochondrial genome structure of moon jellyfish, Aurelia sp. 3 and sp. 4.</title>
        <authorList>
            <person name="Funahashi A."/>
            <person name="Hanzawa N."/>
        </authorList>
    </citation>
    <scope>NUCLEOTIDE SEQUENCE</scope>
</reference>
<proteinExistence type="predicted"/>
<accession>A0A0E4B8P7</accession>
<sequence length="104" mass="12177">MRIIKSTSHNELTLHILLACPINRSTLSKVNSQLNKHTPNYLTSWIWLFVAGKYYTVSSPKIRQSSYLLRNRDIILQKIKMFSTQYNPNFSEITLICKFSNPRT</sequence>
<name>A0A0E4B8P7_9CNID</name>
<evidence type="ECO:0000313" key="1">
    <source>
        <dbReference type="EMBL" id="BAR46009.1"/>
    </source>
</evidence>
<dbReference type="EMBL" id="LC005414">
    <property type="protein sequence ID" value="BAR46009.1"/>
    <property type="molecule type" value="Genomic_DNA"/>
</dbReference>
<dbReference type="AlphaFoldDB" id="A0A0E4B8P7"/>
<organism evidence="1">
    <name type="scientific">Aurelia sp. 4 sensu Dawson et al.</name>
    <name type="common">2005</name>
    <dbReference type="NCBI Taxonomy" id="237397"/>
    <lineage>
        <taxon>Eukaryota</taxon>
        <taxon>Metazoa</taxon>
        <taxon>Cnidaria</taxon>
        <taxon>Scyphozoa</taxon>
        <taxon>Semaeostomeae</taxon>
        <taxon>Ulmaridae</taxon>
        <taxon>Aurelia</taxon>
    </lineage>
</organism>
<protein>
    <submittedName>
        <fullName evidence="1">Uncharacterized protein</fullName>
    </submittedName>
</protein>